<dbReference type="RefSeq" id="XP_013906772.1">
    <property type="nucleotide sequence ID" value="XM_014051318.1"/>
</dbReference>
<gene>
    <name evidence="2" type="ORF">MNEG_0198</name>
</gene>
<feature type="region of interest" description="Disordered" evidence="1">
    <location>
        <begin position="419"/>
        <end position="452"/>
    </location>
</feature>
<accession>A0A0D2KCG3</accession>
<evidence type="ECO:0000256" key="1">
    <source>
        <dbReference type="SAM" id="MobiDB-lite"/>
    </source>
</evidence>
<dbReference type="Proteomes" id="UP000054498">
    <property type="component" value="Unassembled WGS sequence"/>
</dbReference>
<feature type="region of interest" description="Disordered" evidence="1">
    <location>
        <begin position="77"/>
        <end position="123"/>
    </location>
</feature>
<dbReference type="EMBL" id="KK100234">
    <property type="protein sequence ID" value="KIZ07753.1"/>
    <property type="molecule type" value="Genomic_DNA"/>
</dbReference>
<feature type="compositionally biased region" description="Basic and acidic residues" evidence="1">
    <location>
        <begin position="203"/>
        <end position="220"/>
    </location>
</feature>
<feature type="region of interest" description="Disordered" evidence="1">
    <location>
        <begin position="1"/>
        <end position="34"/>
    </location>
</feature>
<dbReference type="GeneID" id="25726316"/>
<feature type="compositionally biased region" description="Low complexity" evidence="1">
    <location>
        <begin position="236"/>
        <end position="253"/>
    </location>
</feature>
<feature type="region of interest" description="Disordered" evidence="1">
    <location>
        <begin position="729"/>
        <end position="750"/>
    </location>
</feature>
<name>A0A0D2KCG3_9CHLO</name>
<feature type="region of interest" description="Disordered" evidence="1">
    <location>
        <begin position="653"/>
        <end position="679"/>
    </location>
</feature>
<protein>
    <submittedName>
        <fullName evidence="2">Uncharacterized protein</fullName>
    </submittedName>
</protein>
<feature type="compositionally biased region" description="Basic and acidic residues" evidence="1">
    <location>
        <begin position="419"/>
        <end position="430"/>
    </location>
</feature>
<feature type="compositionally biased region" description="Low complexity" evidence="1">
    <location>
        <begin position="86"/>
        <end position="101"/>
    </location>
</feature>
<organism evidence="2 3">
    <name type="scientific">Monoraphidium neglectum</name>
    <dbReference type="NCBI Taxonomy" id="145388"/>
    <lineage>
        <taxon>Eukaryota</taxon>
        <taxon>Viridiplantae</taxon>
        <taxon>Chlorophyta</taxon>
        <taxon>core chlorophytes</taxon>
        <taxon>Chlorophyceae</taxon>
        <taxon>CS clade</taxon>
        <taxon>Sphaeropleales</taxon>
        <taxon>Selenastraceae</taxon>
        <taxon>Monoraphidium</taxon>
    </lineage>
</organism>
<proteinExistence type="predicted"/>
<feature type="compositionally biased region" description="Basic residues" evidence="1">
    <location>
        <begin position="1"/>
        <end position="10"/>
    </location>
</feature>
<dbReference type="KEGG" id="mng:MNEG_0198"/>
<feature type="compositionally biased region" description="Gly residues" evidence="1">
    <location>
        <begin position="176"/>
        <end position="195"/>
    </location>
</feature>
<evidence type="ECO:0000313" key="3">
    <source>
        <dbReference type="Proteomes" id="UP000054498"/>
    </source>
</evidence>
<reference evidence="2 3" key="1">
    <citation type="journal article" date="2013" name="BMC Genomics">
        <title>Reconstruction of the lipid metabolism for the microalga Monoraphidium neglectum from its genome sequence reveals characteristics suitable for biofuel production.</title>
        <authorList>
            <person name="Bogen C."/>
            <person name="Al-Dilaimi A."/>
            <person name="Albersmeier A."/>
            <person name="Wichmann J."/>
            <person name="Grundmann M."/>
            <person name="Rupp O."/>
            <person name="Lauersen K.J."/>
            <person name="Blifernez-Klassen O."/>
            <person name="Kalinowski J."/>
            <person name="Goesmann A."/>
            <person name="Mussgnug J.H."/>
            <person name="Kruse O."/>
        </authorList>
    </citation>
    <scope>NUCLEOTIDE SEQUENCE [LARGE SCALE GENOMIC DNA]</scope>
    <source>
        <strain evidence="2 3">SAG 48.87</strain>
    </source>
</reference>
<feature type="compositionally biased region" description="Low complexity" evidence="1">
    <location>
        <begin position="21"/>
        <end position="31"/>
    </location>
</feature>
<dbReference type="AlphaFoldDB" id="A0A0D2KCG3"/>
<feature type="compositionally biased region" description="Basic and acidic residues" evidence="1">
    <location>
        <begin position="102"/>
        <end position="123"/>
    </location>
</feature>
<feature type="compositionally biased region" description="Acidic residues" evidence="1">
    <location>
        <begin position="664"/>
        <end position="674"/>
    </location>
</feature>
<feature type="region of interest" description="Disordered" evidence="1">
    <location>
        <begin position="169"/>
        <end position="269"/>
    </location>
</feature>
<feature type="region of interest" description="Disordered" evidence="1">
    <location>
        <begin position="485"/>
        <end position="505"/>
    </location>
</feature>
<feature type="compositionally biased region" description="Basic and acidic residues" evidence="1">
    <location>
        <begin position="653"/>
        <end position="663"/>
    </location>
</feature>
<evidence type="ECO:0000313" key="2">
    <source>
        <dbReference type="EMBL" id="KIZ07753.1"/>
    </source>
</evidence>
<sequence length="763" mass="79703">MQKQQQRRVAPRPGEHGGGADAAPAAGADEALQVLHSVEAPARASADAAAAQRPKLLPEEGCLSLAWAAYQDEIDHGRGQPECHQQHQQSFQEMQQRLQQLRRQEEQRQQQHREQQLLREQQREQHREHQLLLREQQVLREQQQQRERAQRAQQQLDELMLERRRLEEQLRPSLGSTGGVNGSLRADGGGNGRSEGTGNPASETKEQATVDKTKTTDKNHLPAGEGEPSLAEAPRPRLGLGAAPPPLQTAAGGKVAPPDRLGGPTSKAASVAAAPMNPSQAAEEGTGALVPGAPVPDWATDARHNAPRWLEDSLKQYEAQGRIGRDPLASFRTSMEELACKIPIDKASGKPAIDQETLDFFDALFAARYTKSGGEALLLKKQRQLAAAPKVGANCALRRGLLKRGIAALRAALERERGEAKRAARREAERTQQPATPKPERPRLPAPLRGGVGLAAPAEPEVAHVLSLAAALAAAAAADAAAAVARGEAPPPPHESESAAPPAAAPGAAAPAAAAAASHGCCGGGKVACFEGCGAATPCVEGRAIAEGEARFLISCSQRACRGARAHESCYRRSCLADDTKAAAKCASKCGRRAAAAPPRCPRQGCGGLVSEVVHRRAGGRTQTVFELEKGLLMAGAVAGAAAVGQCGQLTEEKAHEQEREQEQEQEQQQEQEQEQVQGHQELLGGAGGASAGPMTGLRARGAGEAVLLGSAAAADGGSPGPKLIRVLRRAASPDAPRGGGDCGDACGSGAVDVAASQAPAAD</sequence>
<keyword evidence="3" id="KW-1185">Reference proteome</keyword>